<dbReference type="PANTHER" id="PTHR10520">
    <property type="entry name" value="TRIFUNCTIONAL PURINE BIOSYNTHETIC PROTEIN ADENOSINE-3-RELATED"/>
    <property type="match status" value="1"/>
</dbReference>
<comment type="catalytic activity">
    <reaction evidence="14 15">
        <text>2-formamido-N(1)-(5-O-phospho-beta-D-ribosyl)acetamidine + ATP = 5-amino-1-(5-phospho-beta-D-ribosyl)imidazole + ADP + phosphate + H(+)</text>
        <dbReference type="Rhea" id="RHEA:23032"/>
        <dbReference type="ChEBI" id="CHEBI:15378"/>
        <dbReference type="ChEBI" id="CHEBI:30616"/>
        <dbReference type="ChEBI" id="CHEBI:43474"/>
        <dbReference type="ChEBI" id="CHEBI:137981"/>
        <dbReference type="ChEBI" id="CHEBI:147287"/>
        <dbReference type="ChEBI" id="CHEBI:456216"/>
        <dbReference type="EC" id="6.3.3.1"/>
    </reaction>
</comment>
<dbReference type="Gene3D" id="3.90.650.10">
    <property type="entry name" value="PurM-like C-terminal domain"/>
    <property type="match status" value="1"/>
</dbReference>
<dbReference type="HAMAP" id="MF_00741">
    <property type="entry name" value="AIRS"/>
    <property type="match status" value="1"/>
</dbReference>
<name>A0A1H9VUR9_9BACI</name>
<organism evidence="18 19">
    <name type="scientific">Salisediminibacterium halotolerans</name>
    <dbReference type="NCBI Taxonomy" id="517425"/>
    <lineage>
        <taxon>Bacteria</taxon>
        <taxon>Bacillati</taxon>
        <taxon>Bacillota</taxon>
        <taxon>Bacilli</taxon>
        <taxon>Bacillales</taxon>
        <taxon>Bacillaceae</taxon>
        <taxon>Salisediminibacterium</taxon>
    </lineage>
</organism>
<evidence type="ECO:0000256" key="13">
    <source>
        <dbReference type="ARBA" id="ARBA00033093"/>
    </source>
</evidence>
<dbReference type="SUPFAM" id="SSF55326">
    <property type="entry name" value="PurM N-terminal domain-like"/>
    <property type="match status" value="1"/>
</dbReference>
<comment type="subcellular location">
    <subcellularLocation>
        <location evidence="1 15">Cytoplasm</location>
    </subcellularLocation>
</comment>
<dbReference type="FunFam" id="3.30.1330.10:FF:000001">
    <property type="entry name" value="Phosphoribosylformylglycinamidine cyclo-ligase"/>
    <property type="match status" value="1"/>
</dbReference>
<dbReference type="InterPro" id="IPR004733">
    <property type="entry name" value="PurM_cligase"/>
</dbReference>
<evidence type="ECO:0000313" key="18">
    <source>
        <dbReference type="EMBL" id="SES25425.1"/>
    </source>
</evidence>
<dbReference type="GO" id="GO:0004637">
    <property type="term" value="F:phosphoribosylamine-glycine ligase activity"/>
    <property type="evidence" value="ECO:0007669"/>
    <property type="project" value="TreeGrafter"/>
</dbReference>
<evidence type="ECO:0000256" key="8">
    <source>
        <dbReference type="ARBA" id="ARBA00022741"/>
    </source>
</evidence>
<dbReference type="AlphaFoldDB" id="A0A1H9VUR9"/>
<evidence type="ECO:0000256" key="9">
    <source>
        <dbReference type="ARBA" id="ARBA00022755"/>
    </source>
</evidence>
<evidence type="ECO:0000256" key="10">
    <source>
        <dbReference type="ARBA" id="ARBA00022840"/>
    </source>
</evidence>
<dbReference type="EMBL" id="FOGV01000024">
    <property type="protein sequence ID" value="SES25425.1"/>
    <property type="molecule type" value="Genomic_DNA"/>
</dbReference>
<evidence type="ECO:0000256" key="3">
    <source>
        <dbReference type="ARBA" id="ARBA00010280"/>
    </source>
</evidence>
<reference evidence="19" key="1">
    <citation type="submission" date="2016-10" db="EMBL/GenBank/DDBJ databases">
        <authorList>
            <person name="de Groot N.N."/>
        </authorList>
    </citation>
    <scope>NUCLEOTIDE SEQUENCE [LARGE SCALE GENOMIC DNA]</scope>
    <source>
        <strain evidence="19">10nlg</strain>
    </source>
</reference>
<dbReference type="Pfam" id="PF02769">
    <property type="entry name" value="AIRS_C"/>
    <property type="match status" value="1"/>
</dbReference>
<keyword evidence="9 15" id="KW-0658">Purine biosynthesis</keyword>
<dbReference type="Proteomes" id="UP000199318">
    <property type="component" value="Unassembled WGS sequence"/>
</dbReference>
<evidence type="ECO:0000256" key="5">
    <source>
        <dbReference type="ARBA" id="ARBA00020367"/>
    </source>
</evidence>
<evidence type="ECO:0000256" key="6">
    <source>
        <dbReference type="ARBA" id="ARBA00022490"/>
    </source>
</evidence>
<dbReference type="GO" id="GO:0004641">
    <property type="term" value="F:phosphoribosylformylglycinamidine cyclo-ligase activity"/>
    <property type="evidence" value="ECO:0007669"/>
    <property type="project" value="UniProtKB-UniRule"/>
</dbReference>
<evidence type="ECO:0000256" key="1">
    <source>
        <dbReference type="ARBA" id="ARBA00004496"/>
    </source>
</evidence>
<dbReference type="GO" id="GO:0005829">
    <property type="term" value="C:cytosol"/>
    <property type="evidence" value="ECO:0007669"/>
    <property type="project" value="TreeGrafter"/>
</dbReference>
<keyword evidence="6 15" id="KW-0963">Cytoplasm</keyword>
<evidence type="ECO:0000256" key="12">
    <source>
        <dbReference type="ARBA" id="ARBA00032931"/>
    </source>
</evidence>
<dbReference type="SUPFAM" id="SSF56042">
    <property type="entry name" value="PurM C-terminal domain-like"/>
    <property type="match status" value="1"/>
</dbReference>
<dbReference type="GO" id="GO:0046084">
    <property type="term" value="P:adenine biosynthetic process"/>
    <property type="evidence" value="ECO:0007669"/>
    <property type="project" value="TreeGrafter"/>
</dbReference>
<keyword evidence="19" id="KW-1185">Reference proteome</keyword>
<evidence type="ECO:0000256" key="14">
    <source>
        <dbReference type="ARBA" id="ARBA00049057"/>
    </source>
</evidence>
<feature type="domain" description="PurM-like C-terminal" evidence="17">
    <location>
        <begin position="173"/>
        <end position="339"/>
    </location>
</feature>
<comment type="similarity">
    <text evidence="3 15">Belongs to the AIR synthase family.</text>
</comment>
<evidence type="ECO:0000256" key="7">
    <source>
        <dbReference type="ARBA" id="ARBA00022598"/>
    </source>
</evidence>
<dbReference type="FunFam" id="3.90.650.10:FF:000011">
    <property type="entry name" value="Phosphoribosylformylglycinamidine cyclo-ligase"/>
    <property type="match status" value="1"/>
</dbReference>
<comment type="caution">
    <text evidence="18">The sequence shown here is derived from an EMBL/GenBank/DDBJ whole genome shotgun (WGS) entry which is preliminary data.</text>
</comment>
<dbReference type="InterPro" id="IPR016188">
    <property type="entry name" value="PurM-like_N"/>
</dbReference>
<dbReference type="GO" id="GO:0005524">
    <property type="term" value="F:ATP binding"/>
    <property type="evidence" value="ECO:0007669"/>
    <property type="project" value="UniProtKB-KW"/>
</dbReference>
<evidence type="ECO:0000256" key="15">
    <source>
        <dbReference type="HAMAP-Rule" id="MF_00741"/>
    </source>
</evidence>
<accession>A0A1H9VUR9</accession>
<evidence type="ECO:0000259" key="16">
    <source>
        <dbReference type="Pfam" id="PF00586"/>
    </source>
</evidence>
<dbReference type="UniPathway" id="UPA00074">
    <property type="reaction ID" value="UER00129"/>
</dbReference>
<dbReference type="PANTHER" id="PTHR10520:SF12">
    <property type="entry name" value="TRIFUNCTIONAL PURINE BIOSYNTHETIC PROTEIN ADENOSINE-3"/>
    <property type="match status" value="1"/>
</dbReference>
<evidence type="ECO:0000259" key="17">
    <source>
        <dbReference type="Pfam" id="PF02769"/>
    </source>
</evidence>
<dbReference type="RefSeq" id="WP_093074104.1">
    <property type="nucleotide sequence ID" value="NZ_FOGV01000024.1"/>
</dbReference>
<keyword evidence="8 15" id="KW-0547">Nucleotide-binding</keyword>
<evidence type="ECO:0000256" key="11">
    <source>
        <dbReference type="ARBA" id="ARBA00031908"/>
    </source>
</evidence>
<dbReference type="EC" id="6.3.3.1" evidence="4 15"/>
<dbReference type="InterPro" id="IPR010918">
    <property type="entry name" value="PurM-like_C_dom"/>
</dbReference>
<dbReference type="InterPro" id="IPR036676">
    <property type="entry name" value="PurM-like_C_sf"/>
</dbReference>
<dbReference type="OrthoDB" id="9802507at2"/>
<evidence type="ECO:0000256" key="2">
    <source>
        <dbReference type="ARBA" id="ARBA00004686"/>
    </source>
</evidence>
<feature type="domain" description="PurM-like N-terminal" evidence="16">
    <location>
        <begin position="54"/>
        <end position="160"/>
    </location>
</feature>
<evidence type="ECO:0000313" key="19">
    <source>
        <dbReference type="Proteomes" id="UP000199318"/>
    </source>
</evidence>
<dbReference type="GO" id="GO:0006189">
    <property type="term" value="P:'de novo' IMP biosynthetic process"/>
    <property type="evidence" value="ECO:0007669"/>
    <property type="project" value="UniProtKB-UniRule"/>
</dbReference>
<dbReference type="NCBIfam" id="TIGR00878">
    <property type="entry name" value="purM"/>
    <property type="match status" value="1"/>
</dbReference>
<keyword evidence="10 15" id="KW-0067">ATP-binding</keyword>
<gene>
    <name evidence="15" type="primary">purM</name>
    <name evidence="18" type="ORF">SAMN05444126_12412</name>
</gene>
<dbReference type="STRING" id="1464123.SAMN05444126_12412"/>
<keyword evidence="7 15" id="KW-0436">Ligase</keyword>
<dbReference type="Gene3D" id="3.30.1330.10">
    <property type="entry name" value="PurM-like, N-terminal domain"/>
    <property type="match status" value="1"/>
</dbReference>
<dbReference type="Pfam" id="PF00586">
    <property type="entry name" value="AIRS"/>
    <property type="match status" value="1"/>
</dbReference>
<proteinExistence type="inferred from homology"/>
<sequence length="346" mass="36768">MSKAYRSAGVDVEAGYEAVNRMKKHVQSTSRPEVIGGLGGFGAMFDFSALKMKEPVLVSGTDGVGTKLMIAKEAGQHDTVGIDAVAMCVNDILVQGAEPLFFLDYLALGKADPEQIEAIVAGIASGCRDAGCTLIGGETAEMPGMYDADEYDIAGFVVGAAEKPDLWHPERVEAGQALIGLRSSGLHSNGFSLVRKIISEQNLAWNDPAPWDAEITVAEALLTPTSIYAGALKPFFGTEQVKAAAHITGGGLVENVPRMLPDGVKAVIDESAWKLPAVMQWLQTAGNLTDDDVRETFNTGIGIVLAVAEKDRETVLDTLKQSGETAVIIGRTERGEGIEFEGTWNR</sequence>
<evidence type="ECO:0000256" key="4">
    <source>
        <dbReference type="ARBA" id="ARBA00013047"/>
    </source>
</evidence>
<dbReference type="CDD" id="cd02196">
    <property type="entry name" value="PurM"/>
    <property type="match status" value="1"/>
</dbReference>
<protein>
    <recommendedName>
        <fullName evidence="5 15">Phosphoribosylformylglycinamidine cyclo-ligase</fullName>
        <ecNumber evidence="4 15">6.3.3.1</ecNumber>
    </recommendedName>
    <alternativeName>
        <fullName evidence="12 15">AIR synthase</fullName>
    </alternativeName>
    <alternativeName>
        <fullName evidence="13 15">AIRS</fullName>
    </alternativeName>
    <alternativeName>
        <fullName evidence="11 15">Phosphoribosyl-aminoimidazole synthetase</fullName>
    </alternativeName>
</protein>
<dbReference type="InterPro" id="IPR036921">
    <property type="entry name" value="PurM-like_N_sf"/>
</dbReference>
<comment type="pathway">
    <text evidence="2 15">Purine metabolism; IMP biosynthesis via de novo pathway; 5-amino-1-(5-phospho-D-ribosyl)imidazole from N(2)-formyl-N(1)-(5-phospho-D-ribosyl)glycinamide: step 2/2.</text>
</comment>